<gene>
    <name evidence="1" type="ORF">RPERSI_LOCUS11323</name>
</gene>
<accession>A0ACA9PQZ4</accession>
<evidence type="ECO:0000313" key="2">
    <source>
        <dbReference type="Proteomes" id="UP000789920"/>
    </source>
</evidence>
<dbReference type="EMBL" id="CAJVQC010023215">
    <property type="protein sequence ID" value="CAG8721344.1"/>
    <property type="molecule type" value="Genomic_DNA"/>
</dbReference>
<organism evidence="1 2">
    <name type="scientific">Racocetra persica</name>
    <dbReference type="NCBI Taxonomy" id="160502"/>
    <lineage>
        <taxon>Eukaryota</taxon>
        <taxon>Fungi</taxon>
        <taxon>Fungi incertae sedis</taxon>
        <taxon>Mucoromycota</taxon>
        <taxon>Glomeromycotina</taxon>
        <taxon>Glomeromycetes</taxon>
        <taxon>Diversisporales</taxon>
        <taxon>Gigasporaceae</taxon>
        <taxon>Racocetra</taxon>
    </lineage>
</organism>
<evidence type="ECO:0000313" key="1">
    <source>
        <dbReference type="EMBL" id="CAG8721344.1"/>
    </source>
</evidence>
<comment type="caution">
    <text evidence="1">The sequence shown here is derived from an EMBL/GenBank/DDBJ whole genome shotgun (WGS) entry which is preliminary data.</text>
</comment>
<keyword evidence="2" id="KW-1185">Reference proteome</keyword>
<reference evidence="1" key="1">
    <citation type="submission" date="2021-06" db="EMBL/GenBank/DDBJ databases">
        <authorList>
            <person name="Kallberg Y."/>
            <person name="Tangrot J."/>
            <person name="Rosling A."/>
        </authorList>
    </citation>
    <scope>NUCLEOTIDE SEQUENCE</scope>
    <source>
        <strain evidence="1">MA461A</strain>
    </source>
</reference>
<protein>
    <submittedName>
        <fullName evidence="1">21483_t:CDS:1</fullName>
    </submittedName>
</protein>
<name>A0ACA9PQZ4_9GLOM</name>
<dbReference type="Proteomes" id="UP000789920">
    <property type="component" value="Unassembled WGS sequence"/>
</dbReference>
<feature type="non-terminal residue" evidence="1">
    <location>
        <position position="340"/>
    </location>
</feature>
<sequence length="340" mass="39740">MSKHPKLEIELVSFGQIVPQLHYSVYFRYWWTIREDYSNKEILLFPIHVGWQTVFTQNNKKFYMHITEGNEYDEKQPGFRYHSGSKFSDIKETSSVAITSLYNQLFSNSNTKFSGPYVLDKYLIQVINVGVKNNSDLMSADTNLNNVWEKVGLFKKFCGTQLFGLENSLTQKKIAAQKIPKCTPTTRCVEITPYSKNQSEIFSQTITKARAYCNTNGPGCEMLQRPIITRVRITSEIEQQFERFFADKNIINISSYKVDLKTGQPLKYLKDYKETLWQKYFELYLTGMKWTTFMARLQDGSYTYRNDLGGLCYTCNQYGYGVFEELEKLIKNKIENQNSQ</sequence>
<proteinExistence type="predicted"/>